<organism evidence="3 4">
    <name type="scientific">Alicyclobacillus fastidiosus</name>
    <dbReference type="NCBI Taxonomy" id="392011"/>
    <lineage>
        <taxon>Bacteria</taxon>
        <taxon>Bacillati</taxon>
        <taxon>Bacillota</taxon>
        <taxon>Bacilli</taxon>
        <taxon>Bacillales</taxon>
        <taxon>Alicyclobacillaceae</taxon>
        <taxon>Alicyclobacillus</taxon>
    </lineage>
</organism>
<reference evidence="3" key="1">
    <citation type="submission" date="2022-08" db="EMBL/GenBank/DDBJ databases">
        <title>Alicyclobacillus fastidiosus DSM 17978, complete genome.</title>
        <authorList>
            <person name="Wang Q."/>
            <person name="Cai R."/>
            <person name="Wang Z."/>
        </authorList>
    </citation>
    <scope>NUCLEOTIDE SEQUENCE</scope>
    <source>
        <strain evidence="3">DSM 17978</strain>
    </source>
</reference>
<name>A0ABY6ZAW9_9BACL</name>
<evidence type="ECO:0000259" key="2">
    <source>
        <dbReference type="Pfam" id="PF23988"/>
    </source>
</evidence>
<evidence type="ECO:0008006" key="5">
    <source>
        <dbReference type="Google" id="ProtNLM"/>
    </source>
</evidence>
<dbReference type="Pfam" id="PF22007">
    <property type="entry name" value="DUF6930"/>
    <property type="match status" value="1"/>
</dbReference>
<dbReference type="EMBL" id="CP104067">
    <property type="protein sequence ID" value="WAH40035.1"/>
    <property type="molecule type" value="Genomic_DNA"/>
</dbReference>
<accession>A0ABY6ZAW9</accession>
<keyword evidence="4" id="KW-1185">Reference proteome</keyword>
<dbReference type="InterPro" id="IPR054216">
    <property type="entry name" value="DUF6930"/>
</dbReference>
<dbReference type="Pfam" id="PF23988">
    <property type="entry name" value="DUF7309"/>
    <property type="match status" value="1"/>
</dbReference>
<evidence type="ECO:0000313" key="3">
    <source>
        <dbReference type="EMBL" id="WAH40035.1"/>
    </source>
</evidence>
<evidence type="ECO:0000313" key="4">
    <source>
        <dbReference type="Proteomes" id="UP001164761"/>
    </source>
</evidence>
<feature type="domain" description="DUF6930" evidence="1">
    <location>
        <begin position="281"/>
        <end position="400"/>
    </location>
</feature>
<evidence type="ECO:0000259" key="1">
    <source>
        <dbReference type="Pfam" id="PF22007"/>
    </source>
</evidence>
<gene>
    <name evidence="3" type="ORF">NZD89_16735</name>
</gene>
<sequence length="405" mass="46040">MSNERKKNSENSSKTLSLFDEGTMHELLMEDLMLESMDEPQTTNKLKAANSETDDTDVAPTLGEWKRLYEAAIEFRDLAAWNLLYEDQLFGVVNPEDGEVGYCSVMGASGEFHAIAIYRGGEGLLSYERMKRQGDDAKHDGLGDPDVFLGQKALMASFEGSKDVDRRDREVFKALGLRFRGNHAWPILRSYEPGCVPWFLNAKECRFLTHALEQTITVIQRVKENPNLFDERPGCILTRTTMNSDQTSEWVDQWLTWSSLEDEINDTPIMYPSVEVDEMRLKRAMRSGRSSGVWEVDIFYAPFSVHDGAGERPYFPRLMLCVHHSSGMILSAHPADRDAEASEFVEQFVSTIEQHEVYPDQIVVRQQSVAELFYTIADVIDAELLVADFLPGIEMVREEMLGFMG</sequence>
<protein>
    <recommendedName>
        <fullName evidence="5">NurA domain-containing protein</fullName>
    </recommendedName>
</protein>
<proteinExistence type="predicted"/>
<dbReference type="InterPro" id="IPR055733">
    <property type="entry name" value="DUF7309"/>
</dbReference>
<dbReference type="RefSeq" id="WP_268003933.1">
    <property type="nucleotide sequence ID" value="NZ_BSUT01000001.1"/>
</dbReference>
<dbReference type="Proteomes" id="UP001164761">
    <property type="component" value="Chromosome"/>
</dbReference>
<feature type="domain" description="DUF7309" evidence="2">
    <location>
        <begin position="65"/>
        <end position="233"/>
    </location>
</feature>